<keyword evidence="4" id="KW-0520">NAD</keyword>
<dbReference type="CDD" id="cd05233">
    <property type="entry name" value="SDR_c"/>
    <property type="match status" value="1"/>
</dbReference>
<protein>
    <submittedName>
        <fullName evidence="5">Short-chain dehydrogenase</fullName>
    </submittedName>
</protein>
<dbReference type="PANTHER" id="PTHR43943:SF17">
    <property type="entry name" value="3-PHENYLPROPIONATE-DIHYDRODIOL_CINNAMIC ACID-DIHYDRODIOL DEHYDROGENASE"/>
    <property type="match status" value="1"/>
</dbReference>
<dbReference type="PANTHER" id="PTHR43943">
    <property type="entry name" value="DEHYDROGENASE/REDUCTASE (SDR FAMILY) MEMBER 4"/>
    <property type="match status" value="1"/>
</dbReference>
<dbReference type="Proteomes" id="UP001172788">
    <property type="component" value="Unassembled WGS sequence"/>
</dbReference>
<evidence type="ECO:0000313" key="5">
    <source>
        <dbReference type="EMBL" id="MDN4572072.1"/>
    </source>
</evidence>
<evidence type="ECO:0000313" key="8">
    <source>
        <dbReference type="Proteomes" id="UP001172791"/>
    </source>
</evidence>
<dbReference type="PRINTS" id="PR00080">
    <property type="entry name" value="SDRFAMILY"/>
</dbReference>
<dbReference type="SUPFAM" id="SSF51735">
    <property type="entry name" value="NAD(P)-binding Rossmann-fold domains"/>
    <property type="match status" value="1"/>
</dbReference>
<evidence type="ECO:0000256" key="4">
    <source>
        <dbReference type="ARBA" id="ARBA00023027"/>
    </source>
</evidence>
<dbReference type="NCBIfam" id="NF005446">
    <property type="entry name" value="PRK07035.1"/>
    <property type="match status" value="1"/>
</dbReference>
<keyword evidence="7" id="KW-1185">Reference proteome</keyword>
<dbReference type="AlphaFoldDB" id="A0AAW7MH53"/>
<evidence type="ECO:0000256" key="2">
    <source>
        <dbReference type="ARBA" id="ARBA00022797"/>
    </source>
</evidence>
<evidence type="ECO:0000256" key="3">
    <source>
        <dbReference type="ARBA" id="ARBA00023002"/>
    </source>
</evidence>
<dbReference type="PRINTS" id="PR00081">
    <property type="entry name" value="GDHRDH"/>
</dbReference>
<dbReference type="Pfam" id="PF13561">
    <property type="entry name" value="adh_short_C2"/>
    <property type="match status" value="1"/>
</dbReference>
<dbReference type="InterPro" id="IPR036291">
    <property type="entry name" value="NAD(P)-bd_dom_sf"/>
</dbReference>
<keyword evidence="2" id="KW-0058">Aromatic hydrocarbons catabolism</keyword>
<name>A0AAW7MH53_9BURK</name>
<dbReference type="GeneID" id="47015790"/>
<comment type="caution">
    <text evidence="5">The sequence shown here is derived from an EMBL/GenBank/DDBJ whole genome shotgun (WGS) entry which is preliminary data.</text>
</comment>
<dbReference type="Gene3D" id="3.40.50.720">
    <property type="entry name" value="NAD(P)-binding Rossmann-like Domain"/>
    <property type="match status" value="1"/>
</dbReference>
<dbReference type="InterPro" id="IPR020904">
    <property type="entry name" value="Sc_DH/Rdtase_CS"/>
</dbReference>
<organism evidence="5 8">
    <name type="scientific">Pandoraea cepalis</name>
    <dbReference type="NCBI Taxonomy" id="2508294"/>
    <lineage>
        <taxon>Bacteria</taxon>
        <taxon>Pseudomonadati</taxon>
        <taxon>Pseudomonadota</taxon>
        <taxon>Betaproteobacteria</taxon>
        <taxon>Burkholderiales</taxon>
        <taxon>Burkholderiaceae</taxon>
        <taxon>Pandoraea</taxon>
    </lineage>
</organism>
<reference evidence="5" key="1">
    <citation type="submission" date="2018-04" db="EMBL/GenBank/DDBJ databases">
        <authorList>
            <person name="Jy Z."/>
        </authorList>
    </citation>
    <scope>NUCLEOTIDE SEQUENCE</scope>
    <source>
        <strain evidence="6">AS13</strain>
        <strain evidence="5">LA18</strain>
    </source>
</reference>
<dbReference type="FunFam" id="3.40.50.720:FF:000084">
    <property type="entry name" value="Short-chain dehydrogenase reductase"/>
    <property type="match status" value="1"/>
</dbReference>
<keyword evidence="3" id="KW-0560">Oxidoreductase</keyword>
<dbReference type="NCBIfam" id="NF005559">
    <property type="entry name" value="PRK07231.1"/>
    <property type="match status" value="1"/>
</dbReference>
<dbReference type="PROSITE" id="PS00061">
    <property type="entry name" value="ADH_SHORT"/>
    <property type="match status" value="1"/>
</dbReference>
<evidence type="ECO:0000256" key="1">
    <source>
        <dbReference type="ARBA" id="ARBA00006484"/>
    </source>
</evidence>
<sequence length="256" mass="26351">MLIDSMFDLAGKVALVNGGSRGIGEAIARTLSAYGAHVVIASRKADACEQVAHSIRESGGQASARPCHLGDLTQIEATFAEIEATHGGLDILVNNAAANPYQGPIVDTSPAVFAKTVDVNVRGFFYSSVCAARQMARRGGGSILNVASVNAFAPGDQQGIYSITKAAVISMTLAFARECAADNIRVNALVPGPTDTRFAAPLIHDPASMASLMPRLPLGRVGQPSDMVGAALYLVSDAASFTTGASLTVDGGFLLS</sequence>
<dbReference type="EMBL" id="QAID01000024">
    <property type="protein sequence ID" value="MDN4576728.1"/>
    <property type="molecule type" value="Genomic_DNA"/>
</dbReference>
<dbReference type="InterPro" id="IPR002347">
    <property type="entry name" value="SDR_fam"/>
</dbReference>
<comment type="similarity">
    <text evidence="1">Belongs to the short-chain dehydrogenases/reductases (SDR) family.</text>
</comment>
<evidence type="ECO:0000313" key="6">
    <source>
        <dbReference type="EMBL" id="MDN4576728.1"/>
    </source>
</evidence>
<dbReference type="GO" id="GO:0016491">
    <property type="term" value="F:oxidoreductase activity"/>
    <property type="evidence" value="ECO:0007669"/>
    <property type="project" value="UniProtKB-KW"/>
</dbReference>
<dbReference type="EMBL" id="QAIC01000025">
    <property type="protein sequence ID" value="MDN4572072.1"/>
    <property type="molecule type" value="Genomic_DNA"/>
</dbReference>
<dbReference type="RefSeq" id="WP_039375741.1">
    <property type="nucleotide sequence ID" value="NZ_QAIC01000025.1"/>
</dbReference>
<dbReference type="Proteomes" id="UP001172791">
    <property type="component" value="Unassembled WGS sequence"/>
</dbReference>
<proteinExistence type="inferred from homology"/>
<accession>A0AAW7MH53</accession>
<evidence type="ECO:0000313" key="7">
    <source>
        <dbReference type="Proteomes" id="UP001172788"/>
    </source>
</evidence>
<gene>
    <name evidence="5" type="ORF">DBA34_02140</name>
    <name evidence="6" type="ORF">DBB29_01105</name>
</gene>